<gene>
    <name evidence="1" type="ORF">E2C01_036169</name>
</gene>
<dbReference type="AlphaFoldDB" id="A0A5B7FB63"/>
<evidence type="ECO:0000313" key="1">
    <source>
        <dbReference type="EMBL" id="MPC42546.1"/>
    </source>
</evidence>
<name>A0A5B7FB63_PORTR</name>
<sequence>MSPGSRVVHRAATRGLPSLNSNRQACTQWSVTTLPAKVNFVKLRFANCPPWASHSTCPPSWRPQASTPLGNLQSFPFTALINNKNKLSQKQVE</sequence>
<reference evidence="1 2" key="1">
    <citation type="submission" date="2019-05" db="EMBL/GenBank/DDBJ databases">
        <title>Another draft genome of Portunus trituberculatus and its Hox gene families provides insights of decapod evolution.</title>
        <authorList>
            <person name="Jeong J.-H."/>
            <person name="Song I."/>
            <person name="Kim S."/>
            <person name="Choi T."/>
            <person name="Kim D."/>
            <person name="Ryu S."/>
            <person name="Kim W."/>
        </authorList>
    </citation>
    <scope>NUCLEOTIDE SEQUENCE [LARGE SCALE GENOMIC DNA]</scope>
    <source>
        <tissue evidence="1">Muscle</tissue>
    </source>
</reference>
<dbReference type="Proteomes" id="UP000324222">
    <property type="component" value="Unassembled WGS sequence"/>
</dbReference>
<protein>
    <submittedName>
        <fullName evidence="1">Uncharacterized protein</fullName>
    </submittedName>
</protein>
<proteinExistence type="predicted"/>
<evidence type="ECO:0000313" key="2">
    <source>
        <dbReference type="Proteomes" id="UP000324222"/>
    </source>
</evidence>
<dbReference type="EMBL" id="VSRR010005479">
    <property type="protein sequence ID" value="MPC42546.1"/>
    <property type="molecule type" value="Genomic_DNA"/>
</dbReference>
<keyword evidence="2" id="KW-1185">Reference proteome</keyword>
<organism evidence="1 2">
    <name type="scientific">Portunus trituberculatus</name>
    <name type="common">Swimming crab</name>
    <name type="synonym">Neptunus trituberculatus</name>
    <dbReference type="NCBI Taxonomy" id="210409"/>
    <lineage>
        <taxon>Eukaryota</taxon>
        <taxon>Metazoa</taxon>
        <taxon>Ecdysozoa</taxon>
        <taxon>Arthropoda</taxon>
        <taxon>Crustacea</taxon>
        <taxon>Multicrustacea</taxon>
        <taxon>Malacostraca</taxon>
        <taxon>Eumalacostraca</taxon>
        <taxon>Eucarida</taxon>
        <taxon>Decapoda</taxon>
        <taxon>Pleocyemata</taxon>
        <taxon>Brachyura</taxon>
        <taxon>Eubrachyura</taxon>
        <taxon>Portunoidea</taxon>
        <taxon>Portunidae</taxon>
        <taxon>Portuninae</taxon>
        <taxon>Portunus</taxon>
    </lineage>
</organism>
<comment type="caution">
    <text evidence="1">The sequence shown here is derived from an EMBL/GenBank/DDBJ whole genome shotgun (WGS) entry which is preliminary data.</text>
</comment>
<accession>A0A5B7FB63</accession>